<dbReference type="GO" id="GO:0031047">
    <property type="term" value="P:regulatory ncRNA-mediated gene silencing"/>
    <property type="evidence" value="ECO:0007669"/>
    <property type="project" value="UniProtKB-KW"/>
</dbReference>
<comment type="similarity">
    <text evidence="1">Belongs to the argonaute family. Ago subfamily.</text>
</comment>
<dbReference type="Pfam" id="PF08699">
    <property type="entry name" value="ArgoL1"/>
    <property type="match status" value="1"/>
</dbReference>
<gene>
    <name evidence="4" type="ORF">NQ318_013319</name>
</gene>
<feature type="non-terminal residue" evidence="4">
    <location>
        <position position="335"/>
    </location>
</feature>
<evidence type="ECO:0000259" key="3">
    <source>
        <dbReference type="PROSITE" id="PS50821"/>
    </source>
</evidence>
<dbReference type="SMART" id="SM01163">
    <property type="entry name" value="DUF1785"/>
    <property type="match status" value="1"/>
</dbReference>
<organism evidence="4 5">
    <name type="scientific">Aromia moschata</name>
    <dbReference type="NCBI Taxonomy" id="1265417"/>
    <lineage>
        <taxon>Eukaryota</taxon>
        <taxon>Metazoa</taxon>
        <taxon>Ecdysozoa</taxon>
        <taxon>Arthropoda</taxon>
        <taxon>Hexapoda</taxon>
        <taxon>Insecta</taxon>
        <taxon>Pterygota</taxon>
        <taxon>Neoptera</taxon>
        <taxon>Endopterygota</taxon>
        <taxon>Coleoptera</taxon>
        <taxon>Polyphaga</taxon>
        <taxon>Cucujiformia</taxon>
        <taxon>Chrysomeloidea</taxon>
        <taxon>Cerambycidae</taxon>
        <taxon>Cerambycinae</taxon>
        <taxon>Callichromatini</taxon>
        <taxon>Aromia</taxon>
    </lineage>
</organism>
<dbReference type="InterPro" id="IPR032472">
    <property type="entry name" value="ArgoL2"/>
</dbReference>
<dbReference type="InterPro" id="IPR032474">
    <property type="entry name" value="Argonaute_N"/>
</dbReference>
<reference evidence="4" key="1">
    <citation type="journal article" date="2023" name="Insect Mol. Biol.">
        <title>Genome sequencing provides insights into the evolution of gene families encoding plant cell wall-degrading enzymes in longhorned beetles.</title>
        <authorList>
            <person name="Shin N.R."/>
            <person name="Okamura Y."/>
            <person name="Kirsch R."/>
            <person name="Pauchet Y."/>
        </authorList>
    </citation>
    <scope>NUCLEOTIDE SEQUENCE</scope>
    <source>
        <strain evidence="4">AMC_N1</strain>
    </source>
</reference>
<dbReference type="AlphaFoldDB" id="A0AAV8Y1S6"/>
<protein>
    <recommendedName>
        <fullName evidence="3">PAZ domain-containing protein</fullName>
    </recommendedName>
</protein>
<dbReference type="Proteomes" id="UP001162162">
    <property type="component" value="Unassembled WGS sequence"/>
</dbReference>
<name>A0AAV8Y1S6_9CUCU</name>
<evidence type="ECO:0000256" key="1">
    <source>
        <dbReference type="ARBA" id="ARBA00008201"/>
    </source>
</evidence>
<dbReference type="Pfam" id="PF02170">
    <property type="entry name" value="PAZ"/>
    <property type="match status" value="1"/>
</dbReference>
<feature type="domain" description="PAZ" evidence="3">
    <location>
        <begin position="131"/>
        <end position="250"/>
    </location>
</feature>
<keyword evidence="5" id="KW-1185">Reference proteome</keyword>
<accession>A0AAV8Y1S6</accession>
<dbReference type="InterPro" id="IPR003100">
    <property type="entry name" value="PAZ_dom"/>
</dbReference>
<dbReference type="Pfam" id="PF16486">
    <property type="entry name" value="ArgoN"/>
    <property type="match status" value="1"/>
</dbReference>
<keyword evidence="2" id="KW-0943">RNA-mediated gene silencing</keyword>
<dbReference type="CDD" id="cd02846">
    <property type="entry name" value="PAZ_argonaute_like"/>
    <property type="match status" value="1"/>
</dbReference>
<proteinExistence type="inferred from homology"/>
<dbReference type="SUPFAM" id="SSF101690">
    <property type="entry name" value="PAZ domain"/>
    <property type="match status" value="1"/>
</dbReference>
<comment type="caution">
    <text evidence="4">The sequence shown here is derived from an EMBL/GenBank/DDBJ whole genome shotgun (WGS) entry which is preliminary data.</text>
</comment>
<dbReference type="PROSITE" id="PS50821">
    <property type="entry name" value="PAZ"/>
    <property type="match status" value="1"/>
</dbReference>
<dbReference type="InterPro" id="IPR014811">
    <property type="entry name" value="ArgoL1"/>
</dbReference>
<evidence type="ECO:0000313" key="4">
    <source>
        <dbReference type="EMBL" id="KAJ8944135.1"/>
    </source>
</evidence>
<dbReference type="GO" id="GO:0003723">
    <property type="term" value="F:RNA binding"/>
    <property type="evidence" value="ECO:0007669"/>
    <property type="project" value="InterPro"/>
</dbReference>
<dbReference type="EMBL" id="JAPWTK010000266">
    <property type="protein sequence ID" value="KAJ8944135.1"/>
    <property type="molecule type" value="Genomic_DNA"/>
</dbReference>
<dbReference type="Gene3D" id="2.170.260.10">
    <property type="entry name" value="paz domain"/>
    <property type="match status" value="1"/>
</dbReference>
<evidence type="ECO:0000256" key="2">
    <source>
        <dbReference type="ARBA" id="ARBA00023158"/>
    </source>
</evidence>
<dbReference type="SMART" id="SM00949">
    <property type="entry name" value="PAZ"/>
    <property type="match status" value="1"/>
</dbReference>
<dbReference type="PANTHER" id="PTHR22891">
    <property type="entry name" value="EUKARYOTIC TRANSLATION INITIATION FACTOR 2C"/>
    <property type="match status" value="1"/>
</dbReference>
<sequence>MVKAYGKIFGSLKPVFDGRSNLYTRDPLPIGNSREELEVTLPGEGKDRLFRWVAQVSLYGLEEALEGRTRQIPYEAILALDVVMRHLPSMSYTPVVVGKYGFGFHQSVRPSQWKMMLNIDVSATAFYKAQPVIEFMCEVLDIRDINEQRKPLTDSQRVKFTKEIKGLKIEITHCGAMRRKYRVCNVTRRPAQMQSFPLQLENGQTVECTVAKYFLDKYKMKLRYPHLPCLQVGQEHKHTYLPLEVCNIVAGQRCIKKLTDMQTSTMIKATARSVPDREREINNLVRRADFNNDEYVQEFGLTISNNMMEVRGRVLPPPKLQYGGRVALSADRWAG</sequence>
<dbReference type="InterPro" id="IPR036085">
    <property type="entry name" value="PAZ_dom_sf"/>
</dbReference>
<dbReference type="FunFam" id="2.170.260.10:FF:000001">
    <property type="entry name" value="Protein argonaute-2"/>
    <property type="match status" value="1"/>
</dbReference>
<dbReference type="Pfam" id="PF16488">
    <property type="entry name" value="ArgoL2"/>
    <property type="match status" value="1"/>
</dbReference>
<evidence type="ECO:0000313" key="5">
    <source>
        <dbReference type="Proteomes" id="UP001162162"/>
    </source>
</evidence>